<feature type="region of interest" description="Disordered" evidence="1">
    <location>
        <begin position="212"/>
        <end position="253"/>
    </location>
</feature>
<protein>
    <submittedName>
        <fullName evidence="2">Uncharacterized protein</fullName>
    </submittedName>
</protein>
<dbReference type="Proteomes" id="UP001176941">
    <property type="component" value="Chromosome 24"/>
</dbReference>
<evidence type="ECO:0000256" key="1">
    <source>
        <dbReference type="SAM" id="MobiDB-lite"/>
    </source>
</evidence>
<dbReference type="EMBL" id="OX459960">
    <property type="protein sequence ID" value="CAI9165668.1"/>
    <property type="molecule type" value="Genomic_DNA"/>
</dbReference>
<keyword evidence="3" id="KW-1185">Reference proteome</keyword>
<evidence type="ECO:0000313" key="2">
    <source>
        <dbReference type="EMBL" id="CAI9165668.1"/>
    </source>
</evidence>
<organism evidence="2 3">
    <name type="scientific">Rangifer tarandus platyrhynchus</name>
    <name type="common">Svalbard reindeer</name>
    <dbReference type="NCBI Taxonomy" id="3082113"/>
    <lineage>
        <taxon>Eukaryota</taxon>
        <taxon>Metazoa</taxon>
        <taxon>Chordata</taxon>
        <taxon>Craniata</taxon>
        <taxon>Vertebrata</taxon>
        <taxon>Euteleostomi</taxon>
        <taxon>Mammalia</taxon>
        <taxon>Eutheria</taxon>
        <taxon>Laurasiatheria</taxon>
        <taxon>Artiodactyla</taxon>
        <taxon>Ruminantia</taxon>
        <taxon>Pecora</taxon>
        <taxon>Cervidae</taxon>
        <taxon>Odocoileinae</taxon>
        <taxon>Rangifer</taxon>
    </lineage>
</organism>
<name>A0ABN8YVQ9_RANTA</name>
<gene>
    <name evidence="2" type="ORF">MRATA1EN1_LOCUS14630</name>
</gene>
<evidence type="ECO:0000313" key="3">
    <source>
        <dbReference type="Proteomes" id="UP001176941"/>
    </source>
</evidence>
<proteinExistence type="predicted"/>
<reference evidence="2" key="1">
    <citation type="submission" date="2023-04" db="EMBL/GenBank/DDBJ databases">
        <authorList>
            <consortium name="ELIXIR-Norway"/>
        </authorList>
    </citation>
    <scope>NUCLEOTIDE SEQUENCE [LARGE SCALE GENOMIC DNA]</scope>
</reference>
<accession>A0ABN8YVQ9</accession>
<sequence>MLHDSVGWSGLTTKWVCPWEAVFLESIEVAASVGPSCWRVVAAPPAFAQARDRLSGRPAVWSPVCSLVCSARLEAHRGSDAAWLILALLAPEPRLSALYPGAMPPLLGPGLAAPPTAPGSRTHTRWGLGAGGGSLGRSIGCAHPQVRACAEPRASPFSDLLAERGPSAKGSSLPPACRGGGLPTAFVQGQPRSGAAQWLGVTPVHGRAWGLRRGGVSGAEPPLPESLASTGPPPAAPDRGASPSPDLSGRREAAPVTALSALFEPSTTRWSLVGSDVPRGGALGLQEEKRLGAGWTRARVKGERGRGMLGLRPPSLPRSQL</sequence>